<sequence length="145" mass="16106">MIISLLLAAAGATLAPVDAHPWLTIIGDMSDPSVNTIQVNPAPLEPRSAAKTLQVRVSRSANRTSWDGVPYRSYDARVVFDCAQRTARYERIDYYQVPFWKGKPERTVSYVKGEPRMMQFREVEPNPNARIISAACAPAASVARE</sequence>
<gene>
    <name evidence="3" type="ORF">I5803_06775</name>
</gene>
<feature type="chain" id="PRO_5036883022" description="Surface-adhesin protein E-like domain-containing protein" evidence="1">
    <location>
        <begin position="20"/>
        <end position="145"/>
    </location>
</feature>
<feature type="domain" description="Surface-adhesin protein E-like" evidence="2">
    <location>
        <begin position="31"/>
        <end position="137"/>
    </location>
</feature>
<keyword evidence="1" id="KW-0732">Signal</keyword>
<accession>A0A931H361</accession>
<dbReference type="Pfam" id="PF16747">
    <property type="entry name" value="Adhesin_E"/>
    <property type="match status" value="1"/>
</dbReference>
<keyword evidence="4" id="KW-1185">Reference proteome</keyword>
<dbReference type="Proteomes" id="UP000651050">
    <property type="component" value="Unassembled WGS sequence"/>
</dbReference>
<proteinExistence type="predicted"/>
<feature type="signal peptide" evidence="1">
    <location>
        <begin position="1"/>
        <end position="19"/>
    </location>
</feature>
<evidence type="ECO:0000313" key="4">
    <source>
        <dbReference type="Proteomes" id="UP000651050"/>
    </source>
</evidence>
<dbReference type="RefSeq" id="WP_196985615.1">
    <property type="nucleotide sequence ID" value="NZ_JADWYS010000001.1"/>
</dbReference>
<evidence type="ECO:0000256" key="1">
    <source>
        <dbReference type="SAM" id="SignalP"/>
    </source>
</evidence>
<reference evidence="3" key="1">
    <citation type="submission" date="2020-11" db="EMBL/GenBank/DDBJ databases">
        <title>Bacterial whole genome sequence for Caenimonas sp. DR4.4.</title>
        <authorList>
            <person name="Le V."/>
            <person name="Ko S.-R."/>
            <person name="Ahn C.-Y."/>
            <person name="Oh H.-M."/>
        </authorList>
    </citation>
    <scope>NUCLEOTIDE SEQUENCE</scope>
    <source>
        <strain evidence="3">DR4.4</strain>
    </source>
</reference>
<dbReference type="AlphaFoldDB" id="A0A931H361"/>
<comment type="caution">
    <text evidence="3">The sequence shown here is derived from an EMBL/GenBank/DDBJ whole genome shotgun (WGS) entry which is preliminary data.</text>
</comment>
<protein>
    <recommendedName>
        <fullName evidence="2">Surface-adhesin protein E-like domain-containing protein</fullName>
    </recommendedName>
</protein>
<name>A0A931H361_9BURK</name>
<evidence type="ECO:0000313" key="3">
    <source>
        <dbReference type="EMBL" id="MBG9387715.1"/>
    </source>
</evidence>
<organism evidence="3 4">
    <name type="scientific">Caenimonas aquaedulcis</name>
    <dbReference type="NCBI Taxonomy" id="2793270"/>
    <lineage>
        <taxon>Bacteria</taxon>
        <taxon>Pseudomonadati</taxon>
        <taxon>Pseudomonadota</taxon>
        <taxon>Betaproteobacteria</taxon>
        <taxon>Burkholderiales</taxon>
        <taxon>Comamonadaceae</taxon>
        <taxon>Caenimonas</taxon>
    </lineage>
</organism>
<evidence type="ECO:0000259" key="2">
    <source>
        <dbReference type="Pfam" id="PF16747"/>
    </source>
</evidence>
<dbReference type="EMBL" id="JADWYS010000001">
    <property type="protein sequence ID" value="MBG9387715.1"/>
    <property type="molecule type" value="Genomic_DNA"/>
</dbReference>
<dbReference type="InterPro" id="IPR031939">
    <property type="entry name" value="Adhesin_E-like"/>
</dbReference>